<dbReference type="CDD" id="cd00130">
    <property type="entry name" value="PAS"/>
    <property type="match status" value="2"/>
</dbReference>
<dbReference type="InterPro" id="IPR029787">
    <property type="entry name" value="Nucleotide_cyclase"/>
</dbReference>
<accession>L0H1A9</accession>
<dbReference type="NCBIfam" id="TIGR00229">
    <property type="entry name" value="sensory_box"/>
    <property type="match status" value="2"/>
</dbReference>
<proteinExistence type="predicted"/>
<feature type="domain" description="PAC" evidence="5">
    <location>
        <begin position="162"/>
        <end position="214"/>
    </location>
</feature>
<feature type="domain" description="PAS" evidence="4">
    <location>
        <begin position="86"/>
        <end position="158"/>
    </location>
</feature>
<dbReference type="Gene3D" id="3.30.450.20">
    <property type="entry name" value="PAS domain"/>
    <property type="match status" value="2"/>
</dbReference>
<dbReference type="SMART" id="SM00267">
    <property type="entry name" value="GGDEF"/>
    <property type="match status" value="1"/>
</dbReference>
<dbReference type="Pfam" id="PF00990">
    <property type="entry name" value="GGDEF"/>
    <property type="match status" value="1"/>
</dbReference>
<dbReference type="PROSITE" id="PS50887">
    <property type="entry name" value="GGDEF"/>
    <property type="match status" value="1"/>
</dbReference>
<dbReference type="GO" id="GO:0003824">
    <property type="term" value="F:catalytic activity"/>
    <property type="evidence" value="ECO:0007669"/>
    <property type="project" value="UniProtKB-ARBA"/>
</dbReference>
<protein>
    <submittedName>
        <fullName evidence="7">PAS domain S-box/diguanylate cyclase (GGDEF) domain-containing protein</fullName>
    </submittedName>
</protein>
<feature type="transmembrane region" description="Helical" evidence="3">
    <location>
        <begin position="23"/>
        <end position="42"/>
    </location>
</feature>
<dbReference type="NCBIfam" id="TIGR00254">
    <property type="entry name" value="GGDEF"/>
    <property type="match status" value="1"/>
</dbReference>
<dbReference type="Pfam" id="PF08447">
    <property type="entry name" value="PAS_3"/>
    <property type="match status" value="1"/>
</dbReference>
<dbReference type="InterPro" id="IPR000014">
    <property type="entry name" value="PAS"/>
</dbReference>
<dbReference type="EMBL" id="CP003051">
    <property type="protein sequence ID" value="AGA91981.1"/>
    <property type="molecule type" value="Genomic_DNA"/>
</dbReference>
<dbReference type="InterPro" id="IPR013655">
    <property type="entry name" value="PAS_fold_3"/>
</dbReference>
<dbReference type="STRING" id="765912.Thimo_3304"/>
<dbReference type="InterPro" id="IPR043128">
    <property type="entry name" value="Rev_trsase/Diguanyl_cyclase"/>
</dbReference>
<evidence type="ECO:0000256" key="1">
    <source>
        <dbReference type="ARBA" id="ARBA00001946"/>
    </source>
</evidence>
<sequence length="518" mass="58330">MAKRDRANAETCRATVQFSRKPIALSAFGIGWVLIAGLQVGSRTAIPAMHLLLDLGLICLSTALLYAVAKRRHAAAPEADSDGIADRERSQRLIDASLDGVWDWDLDRQTLYLSPRWKEQLGYQDHELKNCYDTWRDLLHSDDRDWVMEQLGSYLASPTELWECEYRLLHRQGGHRWILSRASPVHRETGKLVRLLGVHIDITERKRSEQRLREAAAVFDGTNEGIVVTDGDGNVLLVNPAFSRITGYAPSEIIGLRPNVLKSGRHDENFYRAMWAGLQERGAWQGEIWNRRKNGEIYPEWLSISRLSEGDDGVRYVGQFTDISTIKHTEQRLEYLAHHDALTDLPNRLLLDARLEYALTRTSEHESLALLFIDLDAFKQINDRHGHQTGDLVLRTVAERLLDSVRQEDTVARLGGDEFVALIEAPVKPDEISKLVRRIQAAIEAPITNPDGTLAIKISASIGVSLHSGQGETADRMLDIADRAMYRAKASRKCAMPPLLTQSMPPHGNTPHETDHCT</sequence>
<dbReference type="InterPro" id="IPR052163">
    <property type="entry name" value="DGC-Regulatory_Protein"/>
</dbReference>
<dbReference type="KEGG" id="tmb:Thimo_3304"/>
<dbReference type="Gene3D" id="3.30.70.270">
    <property type="match status" value="1"/>
</dbReference>
<dbReference type="CDD" id="cd01949">
    <property type="entry name" value="GGDEF"/>
    <property type="match status" value="1"/>
</dbReference>
<dbReference type="PROSITE" id="PS50113">
    <property type="entry name" value="PAC"/>
    <property type="match status" value="1"/>
</dbReference>
<reference evidence="7 8" key="1">
    <citation type="submission" date="2011-09" db="EMBL/GenBank/DDBJ databases">
        <title>Complete sequence of chromosome of Thioflavicoccus mobilis 8321.</title>
        <authorList>
            <consortium name="US DOE Joint Genome Institute"/>
            <person name="Lucas S."/>
            <person name="Han J."/>
            <person name="Lapidus A."/>
            <person name="Cheng J.-F."/>
            <person name="Goodwin L."/>
            <person name="Pitluck S."/>
            <person name="Peters L."/>
            <person name="Ovchinnikova G."/>
            <person name="Lu M."/>
            <person name="Detter J.C."/>
            <person name="Han C."/>
            <person name="Tapia R."/>
            <person name="Land M."/>
            <person name="Hauser L."/>
            <person name="Kyrpides N."/>
            <person name="Ivanova N."/>
            <person name="Pagani I."/>
            <person name="Vogl K."/>
            <person name="Liu Z."/>
            <person name="Imhoff J."/>
            <person name="Thiel V."/>
            <person name="Frigaard N.-U."/>
            <person name="Bryant D."/>
            <person name="Woyke T."/>
        </authorList>
    </citation>
    <scope>NUCLEOTIDE SEQUENCE [LARGE SCALE GENOMIC DNA]</scope>
    <source>
        <strain evidence="7 8">8321</strain>
    </source>
</reference>
<keyword evidence="3" id="KW-0472">Membrane</keyword>
<name>L0H1A9_9GAMM</name>
<evidence type="ECO:0000313" key="8">
    <source>
        <dbReference type="Proteomes" id="UP000010816"/>
    </source>
</evidence>
<keyword evidence="3" id="KW-0812">Transmembrane</keyword>
<dbReference type="SUPFAM" id="SSF55073">
    <property type="entry name" value="Nucleotide cyclase"/>
    <property type="match status" value="1"/>
</dbReference>
<evidence type="ECO:0000259" key="6">
    <source>
        <dbReference type="PROSITE" id="PS50887"/>
    </source>
</evidence>
<evidence type="ECO:0000259" key="5">
    <source>
        <dbReference type="PROSITE" id="PS50113"/>
    </source>
</evidence>
<dbReference type="PANTHER" id="PTHR46663:SF3">
    <property type="entry name" value="SLL0267 PROTEIN"/>
    <property type="match status" value="1"/>
</dbReference>
<dbReference type="SUPFAM" id="SSF55785">
    <property type="entry name" value="PYP-like sensor domain (PAS domain)"/>
    <property type="match status" value="2"/>
</dbReference>
<dbReference type="FunFam" id="3.30.70.270:FF:000001">
    <property type="entry name" value="Diguanylate cyclase domain protein"/>
    <property type="match status" value="1"/>
</dbReference>
<organism evidence="7 8">
    <name type="scientific">Thioflavicoccus mobilis 8321</name>
    <dbReference type="NCBI Taxonomy" id="765912"/>
    <lineage>
        <taxon>Bacteria</taxon>
        <taxon>Pseudomonadati</taxon>
        <taxon>Pseudomonadota</taxon>
        <taxon>Gammaproteobacteria</taxon>
        <taxon>Chromatiales</taxon>
        <taxon>Chromatiaceae</taxon>
        <taxon>Thioflavicoccus</taxon>
    </lineage>
</organism>
<dbReference type="eggNOG" id="COG2199">
    <property type="taxonomic scope" value="Bacteria"/>
</dbReference>
<dbReference type="eggNOG" id="COG2202">
    <property type="taxonomic scope" value="Bacteria"/>
</dbReference>
<dbReference type="InterPro" id="IPR035965">
    <property type="entry name" value="PAS-like_dom_sf"/>
</dbReference>
<gene>
    <name evidence="7" type="ORF">Thimo_3304</name>
</gene>
<keyword evidence="8" id="KW-1185">Reference proteome</keyword>
<keyword evidence="3" id="KW-1133">Transmembrane helix</keyword>
<dbReference type="Proteomes" id="UP000010816">
    <property type="component" value="Chromosome"/>
</dbReference>
<feature type="domain" description="PAS" evidence="4">
    <location>
        <begin position="208"/>
        <end position="255"/>
    </location>
</feature>
<evidence type="ECO:0000313" key="7">
    <source>
        <dbReference type="EMBL" id="AGA91981.1"/>
    </source>
</evidence>
<evidence type="ECO:0000256" key="2">
    <source>
        <dbReference type="SAM" id="MobiDB-lite"/>
    </source>
</evidence>
<feature type="region of interest" description="Disordered" evidence="2">
    <location>
        <begin position="497"/>
        <end position="518"/>
    </location>
</feature>
<dbReference type="PANTHER" id="PTHR46663">
    <property type="entry name" value="DIGUANYLATE CYCLASE DGCT-RELATED"/>
    <property type="match status" value="1"/>
</dbReference>
<evidence type="ECO:0000256" key="3">
    <source>
        <dbReference type="SAM" id="Phobius"/>
    </source>
</evidence>
<dbReference type="HOGENOM" id="CLU_000445_11_4_6"/>
<dbReference type="InterPro" id="IPR000160">
    <property type="entry name" value="GGDEF_dom"/>
</dbReference>
<dbReference type="SMART" id="SM00091">
    <property type="entry name" value="PAS"/>
    <property type="match status" value="2"/>
</dbReference>
<dbReference type="InterPro" id="IPR001610">
    <property type="entry name" value="PAC"/>
</dbReference>
<comment type="cofactor">
    <cofactor evidence="1">
        <name>Mg(2+)</name>
        <dbReference type="ChEBI" id="CHEBI:18420"/>
    </cofactor>
</comment>
<dbReference type="SMART" id="SM00086">
    <property type="entry name" value="PAC"/>
    <property type="match status" value="2"/>
</dbReference>
<dbReference type="InterPro" id="IPR000700">
    <property type="entry name" value="PAS-assoc_C"/>
</dbReference>
<feature type="domain" description="GGDEF" evidence="6">
    <location>
        <begin position="366"/>
        <end position="501"/>
    </location>
</feature>
<dbReference type="PROSITE" id="PS50112">
    <property type="entry name" value="PAS"/>
    <property type="match status" value="2"/>
</dbReference>
<dbReference type="AlphaFoldDB" id="L0H1A9"/>
<feature type="transmembrane region" description="Helical" evidence="3">
    <location>
        <begin position="48"/>
        <end position="69"/>
    </location>
</feature>
<dbReference type="eggNOG" id="COG3829">
    <property type="taxonomic scope" value="Bacteria"/>
</dbReference>
<dbReference type="Pfam" id="PF13426">
    <property type="entry name" value="PAS_9"/>
    <property type="match status" value="1"/>
</dbReference>
<evidence type="ECO:0000259" key="4">
    <source>
        <dbReference type="PROSITE" id="PS50112"/>
    </source>
</evidence>